<feature type="compositionally biased region" description="Low complexity" evidence="1">
    <location>
        <begin position="40"/>
        <end position="73"/>
    </location>
</feature>
<feature type="domain" description="DUF7137" evidence="4">
    <location>
        <begin position="135"/>
        <end position="271"/>
    </location>
</feature>
<evidence type="ECO:0000256" key="2">
    <source>
        <dbReference type="SAM" id="Phobius"/>
    </source>
</evidence>
<feature type="compositionally biased region" description="Polar residues" evidence="1">
    <location>
        <begin position="79"/>
        <end position="106"/>
    </location>
</feature>
<proteinExistence type="predicted"/>
<keyword evidence="2" id="KW-0472">Membrane</keyword>
<protein>
    <recommendedName>
        <fullName evidence="4">DUF7137 domain-containing protein</fullName>
    </recommendedName>
</protein>
<organism evidence="5 6">
    <name type="scientific">Golovinomyces cichoracearum</name>
    <dbReference type="NCBI Taxonomy" id="62708"/>
    <lineage>
        <taxon>Eukaryota</taxon>
        <taxon>Fungi</taxon>
        <taxon>Dikarya</taxon>
        <taxon>Ascomycota</taxon>
        <taxon>Pezizomycotina</taxon>
        <taxon>Leotiomycetes</taxon>
        <taxon>Erysiphales</taxon>
        <taxon>Erysiphaceae</taxon>
        <taxon>Golovinomyces</taxon>
    </lineage>
</organism>
<feature type="signal peptide" evidence="3">
    <location>
        <begin position="1"/>
        <end position="22"/>
    </location>
</feature>
<comment type="caution">
    <text evidence="5">The sequence shown here is derived from an EMBL/GenBank/DDBJ whole genome shotgun (WGS) entry which is preliminary data.</text>
</comment>
<dbReference type="PANTHER" id="PTHR42028:SF1">
    <property type="entry name" value="YALI0E30657P"/>
    <property type="match status" value="1"/>
</dbReference>
<keyword evidence="2" id="KW-0812">Transmembrane</keyword>
<evidence type="ECO:0000313" key="5">
    <source>
        <dbReference type="EMBL" id="RKF73476.1"/>
    </source>
</evidence>
<feature type="region of interest" description="Disordered" evidence="1">
    <location>
        <begin position="39"/>
        <end position="132"/>
    </location>
</feature>
<accession>A0A420IFZ8</accession>
<feature type="transmembrane region" description="Helical" evidence="2">
    <location>
        <begin position="283"/>
        <end position="302"/>
    </location>
</feature>
<evidence type="ECO:0000313" key="6">
    <source>
        <dbReference type="Proteomes" id="UP000285405"/>
    </source>
</evidence>
<dbReference type="OrthoDB" id="2435509at2759"/>
<evidence type="ECO:0000259" key="4">
    <source>
        <dbReference type="Pfam" id="PF23585"/>
    </source>
</evidence>
<keyword evidence="3" id="KW-0732">Signal</keyword>
<evidence type="ECO:0000256" key="3">
    <source>
        <dbReference type="SAM" id="SignalP"/>
    </source>
</evidence>
<reference evidence="5 6" key="1">
    <citation type="journal article" date="2018" name="BMC Genomics">
        <title>Comparative genome analyses reveal sequence features reflecting distinct modes of host-adaptation between dicot and monocot powdery mildew.</title>
        <authorList>
            <person name="Wu Y."/>
            <person name="Ma X."/>
            <person name="Pan Z."/>
            <person name="Kale S.D."/>
            <person name="Song Y."/>
            <person name="King H."/>
            <person name="Zhang Q."/>
            <person name="Presley C."/>
            <person name="Deng X."/>
            <person name="Wei C.I."/>
            <person name="Xiao S."/>
        </authorList>
    </citation>
    <scope>NUCLEOTIDE SEQUENCE [LARGE SCALE GENOMIC DNA]</scope>
    <source>
        <strain evidence="5">UCSC1</strain>
    </source>
</reference>
<feature type="compositionally biased region" description="Basic and acidic residues" evidence="1">
    <location>
        <begin position="112"/>
        <end position="121"/>
    </location>
</feature>
<dbReference type="InterPro" id="IPR055561">
    <property type="entry name" value="DUF7137"/>
</dbReference>
<feature type="chain" id="PRO_5019251721" description="DUF7137 domain-containing protein" evidence="3">
    <location>
        <begin position="23"/>
        <end position="309"/>
    </location>
</feature>
<gene>
    <name evidence="5" type="ORF">GcC1_089012</name>
</gene>
<dbReference type="EMBL" id="MCBR01008976">
    <property type="protein sequence ID" value="RKF73476.1"/>
    <property type="molecule type" value="Genomic_DNA"/>
</dbReference>
<name>A0A420IFZ8_9PEZI</name>
<keyword evidence="2" id="KW-1133">Transmembrane helix</keyword>
<dbReference type="Pfam" id="PF23585">
    <property type="entry name" value="DUF7137"/>
    <property type="match status" value="1"/>
</dbReference>
<sequence>MKNYTKLFCLITLLSYSIEATAWPWPAGISPLDTILARQDNSNNENNNNDNNNNNNNDNNNNNNNDNNNNNNNAPEMNDPQSSQQTAKSTGNQMQSSSTVETNTGLVTGMPKETKSGDKSESMTTSGPKSYDARLPAGGISMMTPAVSLGQQYFKIGDFVTFGWNYTSLEATPTAVNIMATCSANKELYTIQMNQTVASNTGLVVWDTGRYQATAVQNPLLTQTYTLIIYDSDSSISATAQPGYLAVYNQYTFGMYSPQPYTPLGDFRCATCNDGLSSIEKNALLMACVMSMITIFSFTYFVRRMSVIW</sequence>
<dbReference type="AlphaFoldDB" id="A0A420IFZ8"/>
<dbReference type="PANTHER" id="PTHR42028">
    <property type="entry name" value="CHROMOSOME 1, WHOLE GENOME SHOTGUN SEQUENCE"/>
    <property type="match status" value="1"/>
</dbReference>
<dbReference type="Proteomes" id="UP000285405">
    <property type="component" value="Unassembled WGS sequence"/>
</dbReference>
<evidence type="ECO:0000256" key="1">
    <source>
        <dbReference type="SAM" id="MobiDB-lite"/>
    </source>
</evidence>